<evidence type="ECO:0000313" key="2">
    <source>
        <dbReference type="Proteomes" id="UP000287830"/>
    </source>
</evidence>
<gene>
    <name evidence="1" type="ORF">OEIGOIKO_03472</name>
</gene>
<dbReference type="EMBL" id="BHZC01000001">
    <property type="protein sequence ID" value="GCD35726.1"/>
    <property type="molecule type" value="Genomic_DNA"/>
</dbReference>
<proteinExistence type="predicted"/>
<organism evidence="1 2">
    <name type="scientific">Streptomyces chrestomyceticus JCM 4735</name>
    <dbReference type="NCBI Taxonomy" id="1306181"/>
    <lineage>
        <taxon>Bacteria</taxon>
        <taxon>Bacillati</taxon>
        <taxon>Actinomycetota</taxon>
        <taxon>Actinomycetes</taxon>
        <taxon>Kitasatosporales</taxon>
        <taxon>Streptomycetaceae</taxon>
        <taxon>Streptomyces</taxon>
    </lineage>
</organism>
<reference evidence="1 2" key="1">
    <citation type="submission" date="2018-11" db="EMBL/GenBank/DDBJ databases">
        <title>Whole genome sequence of Streptomyces chrestomyceticus NBRC 13444(T).</title>
        <authorList>
            <person name="Komaki H."/>
            <person name="Tamura T."/>
        </authorList>
    </citation>
    <scope>NUCLEOTIDE SEQUENCE [LARGE SCALE GENOMIC DNA]</scope>
    <source>
        <strain evidence="1 2">NBRC 13444</strain>
    </source>
</reference>
<sequence length="224" mass="25532">MRRTTSLNLDKARRELINLHVKTAQEWLKVYGPHITRYANTPDMTLTASSRLRTTWARHHPDRGLTLHWATAQLPTPLLRELLHRTLNLHTVADTHQLNRELRDLWLGDLTHRPLPLPQPAPNAACPACSTPPGTLHADHCDIARCALTGRQRDTCHPANVCNTIWTGHYPGVTECAEYGFYCRYGLDGYKPCNADDPDAHHDLNRLYAECRWDIATQRMVLPT</sequence>
<dbReference type="AlphaFoldDB" id="A0A7U9KUV1"/>
<name>A0A7U9KUV1_9ACTN</name>
<evidence type="ECO:0000313" key="1">
    <source>
        <dbReference type="EMBL" id="GCD35726.1"/>
    </source>
</evidence>
<accession>A0A7U9KUV1</accession>
<protein>
    <submittedName>
        <fullName evidence="1">Uncharacterized protein</fullName>
    </submittedName>
</protein>
<comment type="caution">
    <text evidence="1">The sequence shown here is derived from an EMBL/GenBank/DDBJ whole genome shotgun (WGS) entry which is preliminary data.</text>
</comment>
<dbReference type="Proteomes" id="UP000287830">
    <property type="component" value="Unassembled WGS sequence"/>
</dbReference>